<dbReference type="EMBL" id="JBICCN010000143">
    <property type="protein sequence ID" value="KAL3090246.1"/>
    <property type="molecule type" value="Genomic_DNA"/>
</dbReference>
<dbReference type="Gene3D" id="3.40.50.11340">
    <property type="match status" value="1"/>
</dbReference>
<evidence type="ECO:0000256" key="2">
    <source>
        <dbReference type="ARBA" id="ARBA00004922"/>
    </source>
</evidence>
<evidence type="ECO:0000256" key="12">
    <source>
        <dbReference type="ARBA" id="ARBA00048647"/>
    </source>
</evidence>
<dbReference type="InterPro" id="IPR019378">
    <property type="entry name" value="GDP-Fuc_O-FucTrfase"/>
</dbReference>
<evidence type="ECO:0000313" key="15">
    <source>
        <dbReference type="Proteomes" id="UP001620645"/>
    </source>
</evidence>
<evidence type="ECO:0000256" key="11">
    <source>
        <dbReference type="ARBA" id="ARBA00047273"/>
    </source>
</evidence>
<proteinExistence type="inferred from homology"/>
<comment type="catalytic activity">
    <reaction evidence="12">
        <text>L-seryl-[protein] + GDP-beta-L-fucose = 3-O-(alpha-L-fucosyl)-L-seryl-[protein] + GDP + H(+)</text>
        <dbReference type="Rhea" id="RHEA:63644"/>
        <dbReference type="Rhea" id="RHEA-COMP:9863"/>
        <dbReference type="Rhea" id="RHEA-COMP:17914"/>
        <dbReference type="ChEBI" id="CHEBI:15378"/>
        <dbReference type="ChEBI" id="CHEBI:29999"/>
        <dbReference type="ChEBI" id="CHEBI:57273"/>
        <dbReference type="ChEBI" id="CHEBI:58189"/>
        <dbReference type="ChEBI" id="CHEBI:189632"/>
        <dbReference type="EC" id="2.4.1.221"/>
    </reaction>
    <physiologicalReaction direction="left-to-right" evidence="12">
        <dbReference type="Rhea" id="RHEA:63645"/>
    </physiologicalReaction>
</comment>
<dbReference type="PANTHER" id="PTHR13398:SF0">
    <property type="entry name" value="GDP-FUCOSE PROTEIN O-FUCOSYLTRANSFERASE 2"/>
    <property type="match status" value="1"/>
</dbReference>
<evidence type="ECO:0000256" key="6">
    <source>
        <dbReference type="ARBA" id="ARBA00023253"/>
    </source>
</evidence>
<dbReference type="GO" id="GO:0046922">
    <property type="term" value="F:peptide-O-fucosyltransferase activity"/>
    <property type="evidence" value="ECO:0007669"/>
    <property type="project" value="UniProtKB-EC"/>
</dbReference>
<keyword evidence="5" id="KW-0256">Endoplasmic reticulum</keyword>
<comment type="caution">
    <text evidence="14">The sequence shown here is derived from an EMBL/GenBank/DDBJ whole genome shotgun (WGS) entry which is preliminary data.</text>
</comment>
<evidence type="ECO:0000256" key="4">
    <source>
        <dbReference type="ARBA" id="ARBA00022679"/>
    </source>
</evidence>
<reference evidence="14 15" key="1">
    <citation type="submission" date="2024-10" db="EMBL/GenBank/DDBJ databases">
        <authorList>
            <person name="Kim D."/>
        </authorList>
    </citation>
    <scope>NUCLEOTIDE SEQUENCE [LARGE SCALE GENOMIC DNA]</scope>
    <source>
        <strain evidence="14">Taebaek</strain>
    </source>
</reference>
<dbReference type="EC" id="2.4.1.221" evidence="3"/>
<dbReference type="GO" id="GO:0005783">
    <property type="term" value="C:endoplasmic reticulum"/>
    <property type="evidence" value="ECO:0007669"/>
    <property type="project" value="UniProtKB-SubCell"/>
</dbReference>
<organism evidence="14 15">
    <name type="scientific">Heterodera schachtii</name>
    <name type="common">Sugarbeet cyst nematode worm</name>
    <name type="synonym">Tylenchus schachtii</name>
    <dbReference type="NCBI Taxonomy" id="97005"/>
    <lineage>
        <taxon>Eukaryota</taxon>
        <taxon>Metazoa</taxon>
        <taxon>Ecdysozoa</taxon>
        <taxon>Nematoda</taxon>
        <taxon>Chromadorea</taxon>
        <taxon>Rhabditida</taxon>
        <taxon>Tylenchina</taxon>
        <taxon>Tylenchomorpha</taxon>
        <taxon>Tylenchoidea</taxon>
        <taxon>Heteroderidae</taxon>
        <taxon>Heteroderinae</taxon>
        <taxon>Heterodera</taxon>
    </lineage>
</organism>
<name>A0ABD2JHZ9_HETSC</name>
<feature type="compositionally biased region" description="Polar residues" evidence="13">
    <location>
        <begin position="38"/>
        <end position="49"/>
    </location>
</feature>
<evidence type="ECO:0000256" key="5">
    <source>
        <dbReference type="ARBA" id="ARBA00022824"/>
    </source>
</evidence>
<feature type="region of interest" description="Disordered" evidence="13">
    <location>
        <begin position="1"/>
        <end position="59"/>
    </location>
</feature>
<dbReference type="CDD" id="cd11298">
    <property type="entry name" value="O-FucT-2"/>
    <property type="match status" value="1"/>
</dbReference>
<keyword evidence="4" id="KW-0808">Transferase</keyword>
<dbReference type="PANTHER" id="PTHR13398">
    <property type="entry name" value="GDP-FUCOSE PROTEIN O-FUCOSYLTRANSFERASE 2"/>
    <property type="match status" value="1"/>
</dbReference>
<evidence type="ECO:0000256" key="10">
    <source>
        <dbReference type="ARBA" id="ARBA00033083"/>
    </source>
</evidence>
<keyword evidence="15" id="KW-1185">Reference proteome</keyword>
<dbReference type="AlphaFoldDB" id="A0ABD2JHZ9"/>
<accession>A0ABD2JHZ9</accession>
<evidence type="ECO:0000256" key="13">
    <source>
        <dbReference type="SAM" id="MobiDB-lite"/>
    </source>
</evidence>
<keyword evidence="6" id="KW-0294">Fucose metabolism</keyword>
<evidence type="ECO:0000256" key="9">
    <source>
        <dbReference type="ARBA" id="ARBA00026232"/>
    </source>
</evidence>
<dbReference type="InterPro" id="IPR045130">
    <property type="entry name" value="OFUT2-like"/>
</dbReference>
<comment type="subcellular location">
    <subcellularLocation>
        <location evidence="1">Endoplasmic reticulum</location>
    </subcellularLocation>
</comment>
<dbReference type="Gene3D" id="3.40.50.11350">
    <property type="match status" value="1"/>
</dbReference>
<evidence type="ECO:0000256" key="7">
    <source>
        <dbReference type="ARBA" id="ARBA00023277"/>
    </source>
</evidence>
<evidence type="ECO:0000256" key="8">
    <source>
        <dbReference type="ARBA" id="ARBA00025803"/>
    </source>
</evidence>
<dbReference type="Pfam" id="PF10250">
    <property type="entry name" value="O-FucT"/>
    <property type="match status" value="1"/>
</dbReference>
<comment type="similarity">
    <text evidence="8">Belongs to the glycosyltransferase 68 family.</text>
</comment>
<comment type="pathway">
    <text evidence="2">Protein modification; protein glycosylation.</text>
</comment>
<comment type="catalytic activity">
    <reaction evidence="11">
        <text>L-threonyl-[protein] + GDP-beta-L-fucose = 3-O-(alpha-L-fucosyl)-L-threonyl-[protein] + GDP + H(+)</text>
        <dbReference type="Rhea" id="RHEA:70491"/>
        <dbReference type="Rhea" id="RHEA-COMP:11060"/>
        <dbReference type="Rhea" id="RHEA-COMP:17915"/>
        <dbReference type="ChEBI" id="CHEBI:15378"/>
        <dbReference type="ChEBI" id="CHEBI:30013"/>
        <dbReference type="ChEBI" id="CHEBI:57273"/>
        <dbReference type="ChEBI" id="CHEBI:58189"/>
        <dbReference type="ChEBI" id="CHEBI:189631"/>
        <dbReference type="EC" id="2.4.1.221"/>
    </reaction>
    <physiologicalReaction direction="left-to-right" evidence="11">
        <dbReference type="Rhea" id="RHEA:70492"/>
    </physiologicalReaction>
</comment>
<dbReference type="Proteomes" id="UP001620645">
    <property type="component" value="Unassembled WGS sequence"/>
</dbReference>
<protein>
    <recommendedName>
        <fullName evidence="9">GDP-fucose protein O-fucosyltransferase 2</fullName>
        <ecNumber evidence="3">2.4.1.221</ecNumber>
    </recommendedName>
    <alternativeName>
        <fullName evidence="10">Peptide-O-fucosyltransferase 2</fullName>
    </alternativeName>
</protein>
<keyword evidence="7" id="KW-0119">Carbohydrate metabolism</keyword>
<evidence type="ECO:0000256" key="1">
    <source>
        <dbReference type="ARBA" id="ARBA00004240"/>
    </source>
</evidence>
<gene>
    <name evidence="14" type="ORF">niasHS_006698</name>
</gene>
<evidence type="ECO:0000313" key="14">
    <source>
        <dbReference type="EMBL" id="KAL3090246.1"/>
    </source>
</evidence>
<dbReference type="GO" id="GO:0006004">
    <property type="term" value="P:fucose metabolic process"/>
    <property type="evidence" value="ECO:0007669"/>
    <property type="project" value="UniProtKB-KW"/>
</dbReference>
<sequence length="472" mass="53447">MDLPGISGEQQEKGQRLGDSAANDFGKTVGGLDHTKVVITSQPKTNETPSGELKENSPTKGGDLNGCSDCFLCCAFCDPSDLMECFAYFCCCGAADGGKYSFAKQHFLLYDVNPGEGFNLRRDVYLRVANTVRQLREKGFDFVLVLPPWGNCWHWRTKPRQTKIRWSDLFDLDSLSDFVPVIEFDEFLEAQGNSVGTVLYLQHYPEGWAEGGEYTLKYDIRPCIEADKYYAKRGDKWNGHFFDYADHFHAKDLQCLSIQGQSSTLAEAIAQLFPRCHSLMVDRAETILHDQFGDRFFWKARKSMRYAKRLCSIGDTFRADQLANSSDYLCAHLRRADFVWAHREEIPSIEGAAAQIAETASKLAIRDVFLSTDATPSEISKLTNLLAKQNIRMAKFSDENGQMELSEAAISIIDQWICANSRFFIGTQLSTFSFRIHEDREILGHDARTTFNRFCPDNVSDCEQPAKWTIVN</sequence>
<evidence type="ECO:0000256" key="3">
    <source>
        <dbReference type="ARBA" id="ARBA00012196"/>
    </source>
</evidence>